<gene>
    <name evidence="2" type="ORF">A8990_107202</name>
</gene>
<dbReference type="InterPro" id="IPR002575">
    <property type="entry name" value="Aminoglycoside_PTrfase"/>
</dbReference>
<comment type="caution">
    <text evidence="2">The sequence shown here is derived from an EMBL/GenBank/DDBJ whole genome shotgun (WGS) entry which is preliminary data.</text>
</comment>
<accession>A0A3D9S7T4</accession>
<dbReference type="AlphaFoldDB" id="A0A3D9S7T4"/>
<dbReference type="SUPFAM" id="SSF56112">
    <property type="entry name" value="Protein kinase-like (PK-like)"/>
    <property type="match status" value="1"/>
</dbReference>
<name>A0A3D9S7T4_9BACL</name>
<dbReference type="Proteomes" id="UP000256304">
    <property type="component" value="Unassembled WGS sequence"/>
</dbReference>
<sequence>MMLGKCVGIGSSCEVYEWDESADKVVKLYHSHARLEHVQREFRNSSVACSNGLSVPRPYEIVNWGGRHGIVYERISGETLVNRIYESLYAFEPFDMEAEDHELRILAKVLHEIHQASTEGIQTSQRDNLKWIIGHPEPFSPEEVGALHAYMDLLPPKRQLCHGDTNLSNLILNGDRYVMIDWMHASIGNPEADVAEVCVSIEYAVLPPETPADVDEFFQTIRQAAYRIFIDEYCKLSGVTEAEIRAWYPPMAARSMASGALQAEQVEMMAAMIREKIVDQEAV</sequence>
<evidence type="ECO:0000313" key="3">
    <source>
        <dbReference type="Proteomes" id="UP000256304"/>
    </source>
</evidence>
<dbReference type="PANTHER" id="PTHR21310">
    <property type="entry name" value="AMINOGLYCOSIDE PHOSPHOTRANSFERASE-RELATED-RELATED"/>
    <property type="match status" value="1"/>
</dbReference>
<organism evidence="2 3">
    <name type="scientific">Paenibacillus taihuensis</name>
    <dbReference type="NCBI Taxonomy" id="1156355"/>
    <lineage>
        <taxon>Bacteria</taxon>
        <taxon>Bacillati</taxon>
        <taxon>Bacillota</taxon>
        <taxon>Bacilli</taxon>
        <taxon>Bacillales</taxon>
        <taxon>Paenibacillaceae</taxon>
        <taxon>Paenibacillus</taxon>
    </lineage>
</organism>
<feature type="domain" description="Aminoglycoside phosphotransferase" evidence="1">
    <location>
        <begin position="19"/>
        <end position="203"/>
    </location>
</feature>
<evidence type="ECO:0000313" key="2">
    <source>
        <dbReference type="EMBL" id="REE89104.1"/>
    </source>
</evidence>
<dbReference type="RefSeq" id="WP_116188593.1">
    <property type="nucleotide sequence ID" value="NZ_QTTN01000007.1"/>
</dbReference>
<reference evidence="2 3" key="1">
    <citation type="submission" date="2018-08" db="EMBL/GenBank/DDBJ databases">
        <title>Genomic Encyclopedia of Type Strains, Phase III (KMG-III): the genomes of soil and plant-associated and newly described type strains.</title>
        <authorList>
            <person name="Whitman W."/>
        </authorList>
    </citation>
    <scope>NUCLEOTIDE SEQUENCE [LARGE SCALE GENOMIC DNA]</scope>
    <source>
        <strain evidence="2 3">CGMCC 1.10966</strain>
    </source>
</reference>
<dbReference type="InterPro" id="IPR011009">
    <property type="entry name" value="Kinase-like_dom_sf"/>
</dbReference>
<dbReference type="PANTHER" id="PTHR21310:SF40">
    <property type="entry name" value="AMINOGLYCOSIDE PHOSPHOTRANSFERASE DOMAIN-CONTAINING PROTEIN-RELATED"/>
    <property type="match status" value="1"/>
</dbReference>
<keyword evidence="3" id="KW-1185">Reference proteome</keyword>
<dbReference type="Pfam" id="PF01636">
    <property type="entry name" value="APH"/>
    <property type="match status" value="1"/>
</dbReference>
<evidence type="ECO:0000259" key="1">
    <source>
        <dbReference type="Pfam" id="PF01636"/>
    </source>
</evidence>
<dbReference type="EMBL" id="QTTN01000007">
    <property type="protein sequence ID" value="REE89104.1"/>
    <property type="molecule type" value="Genomic_DNA"/>
</dbReference>
<dbReference type="Gene3D" id="3.90.1200.10">
    <property type="match status" value="1"/>
</dbReference>
<keyword evidence="2" id="KW-0808">Transferase</keyword>
<keyword evidence="2" id="KW-0418">Kinase</keyword>
<dbReference type="InterPro" id="IPR051678">
    <property type="entry name" value="AGP_Transferase"/>
</dbReference>
<proteinExistence type="predicted"/>
<dbReference type="OrthoDB" id="9800774at2"/>
<dbReference type="GO" id="GO:0016301">
    <property type="term" value="F:kinase activity"/>
    <property type="evidence" value="ECO:0007669"/>
    <property type="project" value="UniProtKB-KW"/>
</dbReference>
<protein>
    <submittedName>
        <fullName evidence="2">Aminoglycoside phosphotransferase (APT) family kinase protein</fullName>
    </submittedName>
</protein>